<dbReference type="AlphaFoldDB" id="A0A1G9W8P5"/>
<name>A0A1G9W8P5_9EURY</name>
<dbReference type="RefSeq" id="WP_089698082.1">
    <property type="nucleotide sequence ID" value="NZ_FNHL01000003.1"/>
</dbReference>
<proteinExistence type="predicted"/>
<evidence type="ECO:0000313" key="1">
    <source>
        <dbReference type="EMBL" id="SDM80385.1"/>
    </source>
</evidence>
<dbReference type="EMBL" id="FNHL01000003">
    <property type="protein sequence ID" value="SDM80385.1"/>
    <property type="molecule type" value="Genomic_DNA"/>
</dbReference>
<keyword evidence="2" id="KW-1185">Reference proteome</keyword>
<reference evidence="2" key="1">
    <citation type="submission" date="2016-10" db="EMBL/GenBank/DDBJ databases">
        <authorList>
            <person name="Varghese N."/>
            <person name="Submissions S."/>
        </authorList>
    </citation>
    <scope>NUCLEOTIDE SEQUENCE [LARGE SCALE GENOMIC DNA]</scope>
    <source>
        <strain evidence="2">CGMCC 1.10119</strain>
    </source>
</reference>
<dbReference type="STRING" id="660521.SAMN04487949_2644"/>
<gene>
    <name evidence="1" type="ORF">SAMN04487949_2644</name>
</gene>
<protein>
    <submittedName>
        <fullName evidence="1">Uncharacterized protein</fullName>
    </submittedName>
</protein>
<sequence>MKLTRLLGSKRARQLSAATTLWEAVKSFRGGQKKLAVLLAGAAALGYKRSELGYLAQAAVKLYKKRA</sequence>
<dbReference type="Proteomes" id="UP000199451">
    <property type="component" value="Unassembled WGS sequence"/>
</dbReference>
<organism evidence="1 2">
    <name type="scientific">Halogranum gelatinilyticum</name>
    <dbReference type="NCBI Taxonomy" id="660521"/>
    <lineage>
        <taxon>Archaea</taxon>
        <taxon>Methanobacteriati</taxon>
        <taxon>Methanobacteriota</taxon>
        <taxon>Stenosarchaea group</taxon>
        <taxon>Halobacteria</taxon>
        <taxon>Halobacteriales</taxon>
        <taxon>Haloferacaceae</taxon>
    </lineage>
</organism>
<evidence type="ECO:0000313" key="2">
    <source>
        <dbReference type="Proteomes" id="UP000199451"/>
    </source>
</evidence>
<accession>A0A1G9W8P5</accession>